<reference evidence="1" key="2">
    <citation type="journal article" date="2015" name="Data Brief">
        <title>Shoot transcriptome of the giant reed, Arundo donax.</title>
        <authorList>
            <person name="Barrero R.A."/>
            <person name="Guerrero F.D."/>
            <person name="Moolhuijzen P."/>
            <person name="Goolsby J.A."/>
            <person name="Tidwell J."/>
            <person name="Bellgard S.E."/>
            <person name="Bellgard M.I."/>
        </authorList>
    </citation>
    <scope>NUCLEOTIDE SEQUENCE</scope>
    <source>
        <tissue evidence="1">Shoot tissue taken approximately 20 cm above the soil surface</tissue>
    </source>
</reference>
<organism evidence="1">
    <name type="scientific">Arundo donax</name>
    <name type="common">Giant reed</name>
    <name type="synonym">Donax arundinaceus</name>
    <dbReference type="NCBI Taxonomy" id="35708"/>
    <lineage>
        <taxon>Eukaryota</taxon>
        <taxon>Viridiplantae</taxon>
        <taxon>Streptophyta</taxon>
        <taxon>Embryophyta</taxon>
        <taxon>Tracheophyta</taxon>
        <taxon>Spermatophyta</taxon>
        <taxon>Magnoliopsida</taxon>
        <taxon>Liliopsida</taxon>
        <taxon>Poales</taxon>
        <taxon>Poaceae</taxon>
        <taxon>PACMAD clade</taxon>
        <taxon>Arundinoideae</taxon>
        <taxon>Arundineae</taxon>
        <taxon>Arundo</taxon>
    </lineage>
</organism>
<sequence length="35" mass="4132">MDTETIQVLNKKLNPFSKWNKSVVVNPYSERCFSK</sequence>
<reference evidence="1" key="1">
    <citation type="submission" date="2014-09" db="EMBL/GenBank/DDBJ databases">
        <authorList>
            <person name="Magalhaes I.L.F."/>
            <person name="Oliveira U."/>
            <person name="Santos F.R."/>
            <person name="Vidigal T.H.D.A."/>
            <person name="Brescovit A.D."/>
            <person name="Santos A.J."/>
        </authorList>
    </citation>
    <scope>NUCLEOTIDE SEQUENCE</scope>
    <source>
        <tissue evidence="1">Shoot tissue taken approximately 20 cm above the soil surface</tissue>
    </source>
</reference>
<accession>A0A0A9BG42</accession>
<proteinExistence type="predicted"/>
<dbReference type="EMBL" id="GBRH01237710">
    <property type="protein sequence ID" value="JAD60185.1"/>
    <property type="molecule type" value="Transcribed_RNA"/>
</dbReference>
<dbReference type="AlphaFoldDB" id="A0A0A9BG42"/>
<name>A0A0A9BG42_ARUDO</name>
<protein>
    <submittedName>
        <fullName evidence="1">Uncharacterized protein</fullName>
    </submittedName>
</protein>
<evidence type="ECO:0000313" key="1">
    <source>
        <dbReference type="EMBL" id="JAD60185.1"/>
    </source>
</evidence>